<dbReference type="Proteomes" id="UP001236569">
    <property type="component" value="Unassembled WGS sequence"/>
</dbReference>
<gene>
    <name evidence="1" type="ORF">QM480_06550</name>
</gene>
<reference evidence="1 2" key="1">
    <citation type="submission" date="2023-05" db="EMBL/GenBank/DDBJ databases">
        <title>Novel species of genus Flectobacillus isolated from stream in China.</title>
        <authorList>
            <person name="Lu H."/>
        </authorList>
    </citation>
    <scope>NUCLEOTIDE SEQUENCE [LARGE SCALE GENOMIC DNA]</scope>
    <source>
        <strain evidence="1 2">DC10W</strain>
    </source>
</reference>
<comment type="caution">
    <text evidence="1">The sequence shown here is derived from an EMBL/GenBank/DDBJ whole genome shotgun (WGS) entry which is preliminary data.</text>
</comment>
<dbReference type="EMBL" id="JASHID010000003">
    <property type="protein sequence ID" value="MDI9863975.1"/>
    <property type="molecule type" value="Genomic_DNA"/>
</dbReference>
<dbReference type="RefSeq" id="WP_283369209.1">
    <property type="nucleotide sequence ID" value="NZ_JASHID010000003.1"/>
</dbReference>
<organism evidence="1 2">
    <name type="scientific">Flectobacillus longus</name>
    <dbReference type="NCBI Taxonomy" id="2984207"/>
    <lineage>
        <taxon>Bacteria</taxon>
        <taxon>Pseudomonadati</taxon>
        <taxon>Bacteroidota</taxon>
        <taxon>Cytophagia</taxon>
        <taxon>Cytophagales</taxon>
        <taxon>Flectobacillaceae</taxon>
        <taxon>Flectobacillus</taxon>
    </lineage>
</organism>
<name>A0ABT6YK59_9BACT</name>
<evidence type="ECO:0000313" key="1">
    <source>
        <dbReference type="EMBL" id="MDI9863975.1"/>
    </source>
</evidence>
<dbReference type="SUPFAM" id="SSF47413">
    <property type="entry name" value="lambda repressor-like DNA-binding domains"/>
    <property type="match status" value="1"/>
</dbReference>
<keyword evidence="2" id="KW-1185">Reference proteome</keyword>
<protein>
    <recommendedName>
        <fullName evidence="3">Transcriptional regulator</fullName>
    </recommendedName>
</protein>
<accession>A0ABT6YK59</accession>
<proteinExistence type="predicted"/>
<evidence type="ECO:0000313" key="2">
    <source>
        <dbReference type="Proteomes" id="UP001236569"/>
    </source>
</evidence>
<sequence>MENIIENANRLYFLNEGQRKSIEQKAMAHKRYSNIVFDIISANDKELVVQVAQHNHLSENYATADRLKQIGKEVFAQFLYGRKLKVGAKPYDPAPGDVVTTDWIKVKMAQHAFKSVDLEKFFGIDKSTLSKYLSGDRELSRGVKSMFFYFFAYIELGGKVNV</sequence>
<dbReference type="InterPro" id="IPR010982">
    <property type="entry name" value="Lambda_DNA-bd_dom_sf"/>
</dbReference>
<evidence type="ECO:0008006" key="3">
    <source>
        <dbReference type="Google" id="ProtNLM"/>
    </source>
</evidence>